<evidence type="ECO:0008006" key="7">
    <source>
        <dbReference type="Google" id="ProtNLM"/>
    </source>
</evidence>
<organism evidence="5 6">
    <name type="scientific">Brassica rapa subsp. trilocularis</name>
    <dbReference type="NCBI Taxonomy" id="1813537"/>
    <lineage>
        <taxon>Eukaryota</taxon>
        <taxon>Viridiplantae</taxon>
        <taxon>Streptophyta</taxon>
        <taxon>Embryophyta</taxon>
        <taxon>Tracheophyta</taxon>
        <taxon>Spermatophyta</taxon>
        <taxon>Magnoliopsida</taxon>
        <taxon>eudicotyledons</taxon>
        <taxon>Gunneridae</taxon>
        <taxon>Pentapetalae</taxon>
        <taxon>rosids</taxon>
        <taxon>malvids</taxon>
        <taxon>Brassicales</taxon>
        <taxon>Brassicaceae</taxon>
        <taxon>Brassiceae</taxon>
        <taxon>Brassica</taxon>
    </lineage>
</organism>
<feature type="compositionally biased region" description="Acidic residues" evidence="1">
    <location>
        <begin position="431"/>
        <end position="440"/>
    </location>
</feature>
<dbReference type="Pfam" id="PF13966">
    <property type="entry name" value="zf-RVT"/>
    <property type="match status" value="1"/>
</dbReference>
<feature type="region of interest" description="Disordered" evidence="1">
    <location>
        <begin position="408"/>
        <end position="443"/>
    </location>
</feature>
<feature type="compositionally biased region" description="Polar residues" evidence="1">
    <location>
        <begin position="52"/>
        <end position="63"/>
    </location>
</feature>
<feature type="compositionally biased region" description="Low complexity" evidence="1">
    <location>
        <begin position="33"/>
        <end position="46"/>
    </location>
</feature>
<evidence type="ECO:0000259" key="3">
    <source>
        <dbReference type="Pfam" id="PF13966"/>
    </source>
</evidence>
<dbReference type="InterPro" id="IPR025558">
    <property type="entry name" value="DUF4283"/>
</dbReference>
<sequence length="1228" mass="136894">MVPCDWLCFRPEPRRLSHPLSLQTLTSPPPLPTSSSPTSSPMSTTSAEKPSPTISGLGPSSSDVLPLRFPTTVPQAQSTSDSAIQDRSVQTTVQTTVHETLNYTIHPPKPSSPLRTNAASAQPANHQTQTQTPQSESPLPLHLPTTDPIPVSPSPRTTAATRNARVPKENAPPKTWAQKAKASTDRSLQRLAPTTTLANGTPRVAVPDEVFQRGADLHKEFLVGTFLGKMPDLGPIQSVLNYMWGKGTKLKIHLQPFKRSFLVRVPNDFIRSKALEKRLWYVGTAMFHVSQWSSSSTCTIPEITSIPLWAHLTGVPFDLRTKEGLSLAAGLVGEPIETDDYTKNLTDLNIAHVKVEADLTKPLPSYGELLRQNGDIIPIDINYPWVPPSCTHCLKIGHVVKDCIFAPTPADVHDSPDTNAPVLVPDRPDEVPDPPDDDVIQDPSEPADTIMETITSTEPETCLSDPSLVLAPDPSVLPLDPPTNPIFVSNHILSPSQASASTKPPIIPLSSSSPPLSPPPIQFSNSPSKASFVFGIPATYAPTFGSYICTKQALAFNAPAITLPPQYSIPSRPSLVFCASKSASEPMLNNILSRVCPRWNYVSNHQSDDDGRIIFIWKSPAVVTLLNQSRQSLTCEVCLPTMPKLIVTAVYASNLAAERVDLWAELISIQQTYSLHLSPWLVAGDFNQITHPREHSSPSVQSSTSAMIQFRDSLLHMGLFDLRFQGSLNTWSNKCPSSPITKKLDRVLVNHEWIISVPQSSAIFLPPEFSDHSPSLIDLASTLPIAGTKPFKFFNYLTKHPSFLETVTEAWILAGISSTCLSDLSWKLKSLKSVLQKINSENYSKIQERVLLANGLLKDVQGILAPAVLPLQNAPLSWFQELIPFRGLSSWNKACMIKLIWLLFCNAGSLWVAWYTKEVLNGQKSNFWTCRENQKHSWLANKLIRLRSTAYQWIKVQVGNGATTRFWTDNWSPYGCLEDFLQLTISRRMGIPATATLQEISLNGNWNIQSPRNDNQVLVQTYLSTLVLTDTEDSYTWTVDGVVWDKYKTGVIYGLLKLHSQLVSWHGIVWTNGGIPKHNFLVWLFTLNRCPTRDRLLNWGLTVDPKCLLCNVADESRDHLLFHCNYSWHVWSVTAARCQLQATREWEDTITTLQNIRLPKPHKKLLLIAWQCSIYLLWSERNSRIHRNGYKSPQLLLSSLDLIVRNRCSSFREQNPQLSSSMLQLWFR</sequence>
<dbReference type="EMBL" id="JADBGQ010000005">
    <property type="protein sequence ID" value="KAG5396316.1"/>
    <property type="molecule type" value="Genomic_DNA"/>
</dbReference>
<gene>
    <name evidence="5" type="primary">A05g501430.1_BraROA</name>
    <name evidence="5" type="ORF">IGI04_018130</name>
</gene>
<feature type="region of interest" description="Disordered" evidence="1">
    <location>
        <begin position="19"/>
        <end position="188"/>
    </location>
</feature>
<feature type="compositionally biased region" description="Polar residues" evidence="1">
    <location>
        <begin position="113"/>
        <end position="126"/>
    </location>
</feature>
<feature type="domain" description="DUF4283" evidence="4">
    <location>
        <begin position="215"/>
        <end position="299"/>
    </location>
</feature>
<dbReference type="Pfam" id="PF03372">
    <property type="entry name" value="Exo_endo_phos"/>
    <property type="match status" value="1"/>
</dbReference>
<feature type="compositionally biased region" description="Polar residues" evidence="1">
    <location>
        <begin position="72"/>
        <end position="88"/>
    </location>
</feature>
<reference evidence="5 6" key="1">
    <citation type="submission" date="2021-03" db="EMBL/GenBank/DDBJ databases">
        <authorList>
            <person name="King G.J."/>
            <person name="Bancroft I."/>
            <person name="Baten A."/>
            <person name="Bloomfield J."/>
            <person name="Borpatragohain P."/>
            <person name="He Z."/>
            <person name="Irish N."/>
            <person name="Irwin J."/>
            <person name="Liu K."/>
            <person name="Mauleon R.P."/>
            <person name="Moore J."/>
            <person name="Morris R."/>
            <person name="Ostergaard L."/>
            <person name="Wang B."/>
            <person name="Wells R."/>
        </authorList>
    </citation>
    <scope>NUCLEOTIDE SEQUENCE [LARGE SCALE GENOMIC DNA]</scope>
    <source>
        <strain evidence="5">R-o-18</strain>
        <tissue evidence="5">Leaf</tissue>
    </source>
</reference>
<evidence type="ECO:0000256" key="1">
    <source>
        <dbReference type="SAM" id="MobiDB-lite"/>
    </source>
</evidence>
<dbReference type="SUPFAM" id="SSF56219">
    <property type="entry name" value="DNase I-like"/>
    <property type="match status" value="1"/>
</dbReference>
<dbReference type="InterPro" id="IPR005135">
    <property type="entry name" value="Endo/exonuclease/phosphatase"/>
</dbReference>
<dbReference type="Pfam" id="PF14111">
    <property type="entry name" value="DUF4283"/>
    <property type="match status" value="1"/>
</dbReference>
<dbReference type="InterPro" id="IPR036691">
    <property type="entry name" value="Endo/exonu/phosph_ase_sf"/>
</dbReference>
<feature type="domain" description="Endonuclease/exonuclease/phosphatase" evidence="2">
    <location>
        <begin position="603"/>
        <end position="772"/>
    </location>
</feature>
<evidence type="ECO:0000313" key="5">
    <source>
        <dbReference type="EMBL" id="KAG5396316.1"/>
    </source>
</evidence>
<comment type="caution">
    <text evidence="5">The sequence shown here is derived from an EMBL/GenBank/DDBJ whole genome shotgun (WGS) entry which is preliminary data.</text>
</comment>
<dbReference type="InterPro" id="IPR040256">
    <property type="entry name" value="At4g02000-like"/>
</dbReference>
<feature type="domain" description="Reverse transcriptase zinc-binding" evidence="3">
    <location>
        <begin position="1047"/>
        <end position="1131"/>
    </location>
</feature>
<proteinExistence type="predicted"/>
<evidence type="ECO:0000313" key="6">
    <source>
        <dbReference type="Proteomes" id="UP000823674"/>
    </source>
</evidence>
<dbReference type="PANTHER" id="PTHR31286:SF90">
    <property type="entry name" value="DUF4283 DOMAIN-CONTAINING PROTEIN"/>
    <property type="match status" value="1"/>
</dbReference>
<dbReference type="PANTHER" id="PTHR31286">
    <property type="entry name" value="GLYCINE-RICH CELL WALL STRUCTURAL PROTEIN 1.8-LIKE"/>
    <property type="match status" value="1"/>
</dbReference>
<name>A0ABQ7MC17_BRACM</name>
<dbReference type="Proteomes" id="UP000823674">
    <property type="component" value="Chromosome A05"/>
</dbReference>
<keyword evidence="6" id="KW-1185">Reference proteome</keyword>
<evidence type="ECO:0000259" key="2">
    <source>
        <dbReference type="Pfam" id="PF03372"/>
    </source>
</evidence>
<evidence type="ECO:0000259" key="4">
    <source>
        <dbReference type="Pfam" id="PF14111"/>
    </source>
</evidence>
<dbReference type="Gene3D" id="3.60.10.10">
    <property type="entry name" value="Endonuclease/exonuclease/phosphatase"/>
    <property type="match status" value="1"/>
</dbReference>
<accession>A0ABQ7MC17</accession>
<dbReference type="InterPro" id="IPR026960">
    <property type="entry name" value="RVT-Znf"/>
</dbReference>
<protein>
    <recommendedName>
        <fullName evidence="7">DUF4283 domain-containing protein</fullName>
    </recommendedName>
</protein>